<protein>
    <submittedName>
        <fullName evidence="2">Uncharacterized protein</fullName>
    </submittedName>
</protein>
<feature type="transmembrane region" description="Helical" evidence="1">
    <location>
        <begin position="59"/>
        <end position="80"/>
    </location>
</feature>
<dbReference type="RefSeq" id="WP_145099734.1">
    <property type="nucleotide sequence ID" value="NZ_CP036274.1"/>
</dbReference>
<accession>A0A517YNT0</accession>
<reference evidence="2 3" key="1">
    <citation type="submission" date="2019-02" db="EMBL/GenBank/DDBJ databases">
        <title>Deep-cultivation of Planctomycetes and their phenomic and genomic characterization uncovers novel biology.</title>
        <authorList>
            <person name="Wiegand S."/>
            <person name="Jogler M."/>
            <person name="Boedeker C."/>
            <person name="Pinto D."/>
            <person name="Vollmers J."/>
            <person name="Rivas-Marin E."/>
            <person name="Kohn T."/>
            <person name="Peeters S.H."/>
            <person name="Heuer A."/>
            <person name="Rast P."/>
            <person name="Oberbeckmann S."/>
            <person name="Bunk B."/>
            <person name="Jeske O."/>
            <person name="Meyerdierks A."/>
            <person name="Storesund J.E."/>
            <person name="Kallscheuer N."/>
            <person name="Luecker S."/>
            <person name="Lage O.M."/>
            <person name="Pohl T."/>
            <person name="Merkel B.J."/>
            <person name="Hornburger P."/>
            <person name="Mueller R.-W."/>
            <person name="Bruemmer F."/>
            <person name="Labrenz M."/>
            <person name="Spormann A.M."/>
            <person name="Op den Camp H."/>
            <person name="Overmann J."/>
            <person name="Amann R."/>
            <person name="Jetten M.S.M."/>
            <person name="Mascher T."/>
            <person name="Medema M.H."/>
            <person name="Devos D.P."/>
            <person name="Kaster A.-K."/>
            <person name="Ovreas L."/>
            <person name="Rohde M."/>
            <person name="Galperin M.Y."/>
            <person name="Jogler C."/>
        </authorList>
    </citation>
    <scope>NUCLEOTIDE SEQUENCE [LARGE SCALE GENOMIC DNA]</scope>
    <source>
        <strain evidence="2 3">ETA_A8</strain>
    </source>
</reference>
<dbReference type="Pfam" id="PF13398">
    <property type="entry name" value="Peptidase_M50B"/>
    <property type="match status" value="1"/>
</dbReference>
<organism evidence="2 3">
    <name type="scientific">Anatilimnocola aggregata</name>
    <dbReference type="NCBI Taxonomy" id="2528021"/>
    <lineage>
        <taxon>Bacteria</taxon>
        <taxon>Pseudomonadati</taxon>
        <taxon>Planctomycetota</taxon>
        <taxon>Planctomycetia</taxon>
        <taxon>Pirellulales</taxon>
        <taxon>Pirellulaceae</taxon>
        <taxon>Anatilimnocola</taxon>
    </lineage>
</organism>
<gene>
    <name evidence="2" type="ORF">ETAA8_70270</name>
</gene>
<sequence length="186" mass="20573">MLRAALIIGTLVSCWLWVQIVHELGHVLGAWMAGAQVDRVVLHPLLISRTDISEAAHPLVVIWAGPILGSLLPLLLWLLAWRLKRPETFLFRFFAGFCLLASGTYLAVGSFDGIGDCGDLLRHGTPIWLLWLFGLLTIPAGLYLWHDQGRHFGLPPRAQPIQPWLAWSVVSLAVLTIVAELVAYAT</sequence>
<evidence type="ECO:0000313" key="2">
    <source>
        <dbReference type="EMBL" id="QDU31866.1"/>
    </source>
</evidence>
<evidence type="ECO:0000313" key="3">
    <source>
        <dbReference type="Proteomes" id="UP000315017"/>
    </source>
</evidence>
<proteinExistence type="predicted"/>
<evidence type="ECO:0000256" key="1">
    <source>
        <dbReference type="SAM" id="Phobius"/>
    </source>
</evidence>
<dbReference type="OrthoDB" id="291594at2"/>
<dbReference type="EMBL" id="CP036274">
    <property type="protein sequence ID" value="QDU31866.1"/>
    <property type="molecule type" value="Genomic_DNA"/>
</dbReference>
<keyword evidence="1" id="KW-0472">Membrane</keyword>
<keyword evidence="1" id="KW-0812">Transmembrane</keyword>
<keyword evidence="3" id="KW-1185">Reference proteome</keyword>
<name>A0A517YNT0_9BACT</name>
<dbReference type="InterPro" id="IPR049500">
    <property type="entry name" value="Peptidase_M50B-like"/>
</dbReference>
<feature type="transmembrane region" description="Helical" evidence="1">
    <location>
        <begin position="89"/>
        <end position="108"/>
    </location>
</feature>
<dbReference type="Proteomes" id="UP000315017">
    <property type="component" value="Chromosome"/>
</dbReference>
<dbReference type="AlphaFoldDB" id="A0A517YNT0"/>
<feature type="transmembrane region" description="Helical" evidence="1">
    <location>
        <begin position="128"/>
        <end position="145"/>
    </location>
</feature>
<keyword evidence="1" id="KW-1133">Transmembrane helix</keyword>
<feature type="transmembrane region" description="Helical" evidence="1">
    <location>
        <begin position="165"/>
        <end position="185"/>
    </location>
</feature>
<dbReference type="KEGG" id="aagg:ETAA8_70270"/>